<reference evidence="1 2" key="1">
    <citation type="submission" date="2023-07" db="EMBL/GenBank/DDBJ databases">
        <title>Sorghum-associated microbial communities from plants grown in Nebraska, USA.</title>
        <authorList>
            <person name="Schachtman D."/>
        </authorList>
    </citation>
    <scope>NUCLEOTIDE SEQUENCE [LARGE SCALE GENOMIC DNA]</scope>
    <source>
        <strain evidence="1 2">4256</strain>
    </source>
</reference>
<name>A0ABU1X5K6_SPHXE</name>
<dbReference type="Pfam" id="PF13711">
    <property type="entry name" value="DUF4160"/>
    <property type="match status" value="1"/>
</dbReference>
<gene>
    <name evidence="1" type="ORF">J2W40_003423</name>
</gene>
<accession>A0ABU1X5K6</accession>
<proteinExistence type="predicted"/>
<sequence>MVTIHRAHGMRFVIYTHDHEPPHVHVLGNGELKVALSPDGALPQLIYAIGMKAADRRRAMDVVLERQAAFMTHWRAIHGDEE</sequence>
<dbReference type="InterPro" id="IPR025427">
    <property type="entry name" value="DUF4160"/>
</dbReference>
<keyword evidence="2" id="KW-1185">Reference proteome</keyword>
<protein>
    <recommendedName>
        <fullName evidence="3">DUF4160 domain-containing protein</fullName>
    </recommendedName>
</protein>
<dbReference type="RefSeq" id="WP_310226994.1">
    <property type="nucleotide sequence ID" value="NZ_JAVDWV010000017.1"/>
</dbReference>
<evidence type="ECO:0000313" key="1">
    <source>
        <dbReference type="EMBL" id="MDR7156579.1"/>
    </source>
</evidence>
<dbReference type="Proteomes" id="UP001267638">
    <property type="component" value="Unassembled WGS sequence"/>
</dbReference>
<dbReference type="EMBL" id="JAVDWV010000017">
    <property type="protein sequence ID" value="MDR7156579.1"/>
    <property type="molecule type" value="Genomic_DNA"/>
</dbReference>
<evidence type="ECO:0008006" key="3">
    <source>
        <dbReference type="Google" id="ProtNLM"/>
    </source>
</evidence>
<comment type="caution">
    <text evidence="1">The sequence shown here is derived from an EMBL/GenBank/DDBJ whole genome shotgun (WGS) entry which is preliminary data.</text>
</comment>
<organism evidence="1 2">
    <name type="scientific">Sphingobium xenophagum</name>
    <dbReference type="NCBI Taxonomy" id="121428"/>
    <lineage>
        <taxon>Bacteria</taxon>
        <taxon>Pseudomonadati</taxon>
        <taxon>Pseudomonadota</taxon>
        <taxon>Alphaproteobacteria</taxon>
        <taxon>Sphingomonadales</taxon>
        <taxon>Sphingomonadaceae</taxon>
        <taxon>Sphingobium</taxon>
    </lineage>
</organism>
<evidence type="ECO:0000313" key="2">
    <source>
        <dbReference type="Proteomes" id="UP001267638"/>
    </source>
</evidence>